<dbReference type="STRING" id="490189.SAMN02927903_00654"/>
<dbReference type="Gene3D" id="3.30.420.260">
    <property type="match status" value="1"/>
</dbReference>
<evidence type="ECO:0008006" key="3">
    <source>
        <dbReference type="Google" id="ProtNLM"/>
    </source>
</evidence>
<dbReference type="Proteomes" id="UP000199354">
    <property type="component" value="Unassembled WGS sequence"/>
</dbReference>
<dbReference type="RefSeq" id="WP_091140886.1">
    <property type="nucleotide sequence ID" value="NZ_FMVF01000003.1"/>
</dbReference>
<keyword evidence="2" id="KW-1185">Reference proteome</keyword>
<dbReference type="AlphaFoldDB" id="A0A1G5CVM8"/>
<name>A0A1G5CVM8_9FLAO</name>
<dbReference type="OrthoDB" id="658622at2"/>
<dbReference type="EMBL" id="FMVF01000003">
    <property type="protein sequence ID" value="SCY06367.1"/>
    <property type="molecule type" value="Genomic_DNA"/>
</dbReference>
<evidence type="ECO:0000313" key="2">
    <source>
        <dbReference type="Proteomes" id="UP000199354"/>
    </source>
</evidence>
<dbReference type="CDD" id="cd24013">
    <property type="entry name" value="ASKHA_ATPase_BT3980-like"/>
    <property type="match status" value="1"/>
</dbReference>
<dbReference type="InterPro" id="IPR024213">
    <property type="entry name" value="DUF3822"/>
</dbReference>
<proteinExistence type="predicted"/>
<reference evidence="1 2" key="1">
    <citation type="submission" date="2016-10" db="EMBL/GenBank/DDBJ databases">
        <authorList>
            <person name="de Groot N.N."/>
        </authorList>
    </citation>
    <scope>NUCLEOTIDE SEQUENCE [LARGE SCALE GENOMIC DNA]</scope>
    <source>
        <strain evidence="1 2">CGMCC 1.7031</strain>
    </source>
</reference>
<dbReference type="Gene3D" id="3.30.420.250">
    <property type="match status" value="1"/>
</dbReference>
<protein>
    <recommendedName>
        <fullName evidence="3">DUF3822 domain-containing protein</fullName>
    </recommendedName>
</protein>
<evidence type="ECO:0000313" key="1">
    <source>
        <dbReference type="EMBL" id="SCY06367.1"/>
    </source>
</evidence>
<sequence>MLVHNPNITEKVYRKLTLMVAPEGLSFCVSDTLNQRVLSFRDIVFDQANAPVEQSYGAALRNHHELNEKYDEILILHNSNLSGFVPTALFDEHFLGSYLQYDTKVFETDFFTYDELPAYHMNNVYIPFGDINNFLVDHFSEFTARHAHTVLVSKLLEASKNVDEKKMFVHFRPSHFEVVVVQNQNLLLFNSFEYRTPEDFIYYILFTAEQLNLNPEHFKLELLGDIAKDDAFYTIAYTYIRNVALFDTGYMQLFNAFTATENRKHFILFHS</sequence>
<gene>
    <name evidence="1" type="ORF">SAMN02927903_00654</name>
</gene>
<accession>A0A1G5CVM8</accession>
<dbReference type="Pfam" id="PF12864">
    <property type="entry name" value="DUF3822"/>
    <property type="match status" value="1"/>
</dbReference>
<organism evidence="1 2">
    <name type="scientific">Flavobacterium caeni</name>
    <dbReference type="NCBI Taxonomy" id="490189"/>
    <lineage>
        <taxon>Bacteria</taxon>
        <taxon>Pseudomonadati</taxon>
        <taxon>Bacteroidota</taxon>
        <taxon>Flavobacteriia</taxon>
        <taxon>Flavobacteriales</taxon>
        <taxon>Flavobacteriaceae</taxon>
        <taxon>Flavobacterium</taxon>
    </lineage>
</organism>